<protein>
    <submittedName>
        <fullName evidence="2">Uncharacterized protein</fullName>
    </submittedName>
</protein>
<feature type="transmembrane region" description="Helical" evidence="1">
    <location>
        <begin position="297"/>
        <end position="321"/>
    </location>
</feature>
<reference evidence="2 3" key="1">
    <citation type="journal article" date="2018" name="Sci. Rep.">
        <title>Extensive genomic diversity among Mycobacterium marinum strains revealed by whole genome sequencing.</title>
        <authorList>
            <person name="Das S."/>
            <person name="Pettersson B.M."/>
            <person name="Behra P.R."/>
            <person name="Mallick A."/>
            <person name="Cheramie M."/>
            <person name="Ramesh M."/>
            <person name="Shirreff L."/>
            <person name="DuCote T."/>
            <person name="Dasgupta S."/>
            <person name="Ennis D.G."/>
            <person name="Kirsebom L.A."/>
        </authorList>
    </citation>
    <scope>NUCLEOTIDE SEQUENCE [LARGE SCALE GENOMIC DNA]</scope>
    <source>
        <strain evidence="2 3">Davis1</strain>
    </source>
</reference>
<dbReference type="AlphaFoldDB" id="A0A3E2MPM9"/>
<sequence length="325" mass="34722">MSRRTWFCCLIGTLLAALGLYGAAVIPYHPPWNDPEGAPAMNAPTTALRVLVNQPEAAVRASFAFNQFPEPDALTAWADITFLNVPDPPTFRWALVGTGRMRFESKAVVVPAGAAVPDHFAALPPFQDAYKLVAPQSWSPTDASSCDPRFATLGASSVIYGGLSYGTQLETHGWFQIAAQNLSAKLVFPEVVADTDLTSVKWTIGTIGDTSRTADVGTLQISVGDCVAVLGEELRPPKQPIDMDVKLAPGSKAKGYKLVEATPASTDSLDEANWRTSEPLSVSATFQSEKMVKWRDALIWSAGIVGGIFASLLLVGVTVAARKSR</sequence>
<accession>A0A3E2MPM9</accession>
<dbReference type="RefSeq" id="WP_117433266.1">
    <property type="nucleotide sequence ID" value="NZ_PEDF01000185.1"/>
</dbReference>
<dbReference type="Proteomes" id="UP000257451">
    <property type="component" value="Unassembled WGS sequence"/>
</dbReference>
<evidence type="ECO:0000313" key="3">
    <source>
        <dbReference type="Proteomes" id="UP000257451"/>
    </source>
</evidence>
<keyword evidence="1" id="KW-0472">Membrane</keyword>
<keyword evidence="1" id="KW-0812">Transmembrane</keyword>
<name>A0A3E2MPM9_MYCMR</name>
<comment type="caution">
    <text evidence="2">The sequence shown here is derived from an EMBL/GenBank/DDBJ whole genome shotgun (WGS) entry which is preliminary data.</text>
</comment>
<keyword evidence="1" id="KW-1133">Transmembrane helix</keyword>
<dbReference type="EMBL" id="PEDF01000185">
    <property type="protein sequence ID" value="RFZ34007.1"/>
    <property type="molecule type" value="Genomic_DNA"/>
</dbReference>
<proteinExistence type="predicted"/>
<organism evidence="2 3">
    <name type="scientific">Mycobacterium marinum</name>
    <dbReference type="NCBI Taxonomy" id="1781"/>
    <lineage>
        <taxon>Bacteria</taxon>
        <taxon>Bacillati</taxon>
        <taxon>Actinomycetota</taxon>
        <taxon>Actinomycetes</taxon>
        <taxon>Mycobacteriales</taxon>
        <taxon>Mycobacteriaceae</taxon>
        <taxon>Mycobacterium</taxon>
        <taxon>Mycobacterium ulcerans group</taxon>
    </lineage>
</organism>
<gene>
    <name evidence="2" type="ORF">DAVIS_04836</name>
</gene>
<evidence type="ECO:0000256" key="1">
    <source>
        <dbReference type="SAM" id="Phobius"/>
    </source>
</evidence>
<evidence type="ECO:0000313" key="2">
    <source>
        <dbReference type="EMBL" id="RFZ34007.1"/>
    </source>
</evidence>